<keyword evidence="5" id="KW-0813">Transport</keyword>
<dbReference type="PhylomeDB" id="A7TFW2"/>
<comment type="subcellular location">
    <subcellularLocation>
        <location evidence="1 8">Membrane</location>
        <topology evidence="1 8">Single-pass type I membrane protein</topology>
    </subcellularLocation>
</comment>
<keyword evidence="5" id="KW-0931">ER-Golgi transport</keyword>
<organism evidence="13">
    <name type="scientific">Vanderwaltozyma polyspora (strain ATCC 22028 / DSM 70294 / BCRC 21397 / CBS 2163 / NBRC 10782 / NRRL Y-8283 / UCD 57-17)</name>
    <name type="common">Kluyveromyces polysporus</name>
    <dbReference type="NCBI Taxonomy" id="436907"/>
    <lineage>
        <taxon>Eukaryota</taxon>
        <taxon>Fungi</taxon>
        <taxon>Dikarya</taxon>
        <taxon>Ascomycota</taxon>
        <taxon>Saccharomycotina</taxon>
        <taxon>Saccharomycetes</taxon>
        <taxon>Saccharomycetales</taxon>
        <taxon>Saccharomycetaceae</taxon>
        <taxon>Vanderwaltozyma</taxon>
    </lineage>
</organism>
<evidence type="ECO:0000259" key="11">
    <source>
        <dbReference type="PROSITE" id="PS50866"/>
    </source>
</evidence>
<dbReference type="eggNOG" id="KOG1691">
    <property type="taxonomic scope" value="Eukaryota"/>
</dbReference>
<evidence type="ECO:0000256" key="2">
    <source>
        <dbReference type="ARBA" id="ARBA00007104"/>
    </source>
</evidence>
<keyword evidence="3 8" id="KW-0812">Transmembrane</keyword>
<dbReference type="GO" id="GO:0016020">
    <property type="term" value="C:membrane"/>
    <property type="evidence" value="ECO:0007669"/>
    <property type="project" value="UniProtKB-SubCell"/>
</dbReference>
<dbReference type="SMART" id="SM01190">
    <property type="entry name" value="EMP24_GP25L"/>
    <property type="match status" value="1"/>
</dbReference>
<dbReference type="InParanoid" id="A7TFW2"/>
<feature type="transmembrane region" description="Helical" evidence="9">
    <location>
        <begin position="186"/>
        <end position="205"/>
    </location>
</feature>
<dbReference type="AlphaFoldDB" id="A7TFW2"/>
<dbReference type="GO" id="GO:0006888">
    <property type="term" value="P:endoplasmic reticulum to Golgi vesicle-mediated transport"/>
    <property type="evidence" value="ECO:0007669"/>
    <property type="project" value="UniProtKB-ARBA"/>
</dbReference>
<evidence type="ECO:0000256" key="10">
    <source>
        <dbReference type="SAM" id="SignalP"/>
    </source>
</evidence>
<dbReference type="RefSeq" id="XP_001646778.1">
    <property type="nucleotide sequence ID" value="XM_001646728.1"/>
</dbReference>
<proteinExistence type="inferred from homology"/>
<dbReference type="STRING" id="436907.A7TFW2"/>
<feature type="domain" description="GOLD" evidence="11">
    <location>
        <begin position="18"/>
        <end position="125"/>
    </location>
</feature>
<feature type="signal peptide" evidence="10">
    <location>
        <begin position="1"/>
        <end position="20"/>
    </location>
</feature>
<evidence type="ECO:0000256" key="5">
    <source>
        <dbReference type="ARBA" id="ARBA00022892"/>
    </source>
</evidence>
<evidence type="ECO:0000256" key="1">
    <source>
        <dbReference type="ARBA" id="ARBA00004479"/>
    </source>
</evidence>
<comment type="similarity">
    <text evidence="2 8">Belongs to the EMP24/GP25L family.</text>
</comment>
<keyword evidence="13" id="KW-1185">Reference proteome</keyword>
<name>A7TFW2_VANPO</name>
<dbReference type="Pfam" id="PF01105">
    <property type="entry name" value="EMP24_GP25L"/>
    <property type="match status" value="1"/>
</dbReference>
<feature type="chain" id="PRO_5002715052" description="GOLD domain-containing protein" evidence="10">
    <location>
        <begin position="21"/>
        <end position="215"/>
    </location>
</feature>
<keyword evidence="7 9" id="KW-0472">Membrane</keyword>
<dbReference type="OMA" id="RVLFINI"/>
<dbReference type="OrthoDB" id="759142at2759"/>
<evidence type="ECO:0000256" key="3">
    <source>
        <dbReference type="ARBA" id="ARBA00022692"/>
    </source>
</evidence>
<evidence type="ECO:0000256" key="8">
    <source>
        <dbReference type="RuleBase" id="RU003827"/>
    </source>
</evidence>
<evidence type="ECO:0000256" key="4">
    <source>
        <dbReference type="ARBA" id="ARBA00022729"/>
    </source>
</evidence>
<evidence type="ECO:0000313" key="13">
    <source>
        <dbReference type="Proteomes" id="UP000000267"/>
    </source>
</evidence>
<dbReference type="GeneID" id="5547239"/>
<protein>
    <recommendedName>
        <fullName evidence="11">GOLD domain-containing protein</fullName>
    </recommendedName>
</protein>
<dbReference type="GO" id="GO:0005737">
    <property type="term" value="C:cytoplasm"/>
    <property type="evidence" value="ECO:0007669"/>
    <property type="project" value="GOC"/>
</dbReference>
<dbReference type="Proteomes" id="UP000000267">
    <property type="component" value="Unassembled WGS sequence"/>
</dbReference>
<evidence type="ECO:0000256" key="7">
    <source>
        <dbReference type="ARBA" id="ARBA00023136"/>
    </source>
</evidence>
<dbReference type="InterPro" id="IPR015720">
    <property type="entry name" value="Emp24-like"/>
</dbReference>
<evidence type="ECO:0000256" key="9">
    <source>
        <dbReference type="SAM" id="Phobius"/>
    </source>
</evidence>
<keyword evidence="6 9" id="KW-1133">Transmembrane helix</keyword>
<dbReference type="PANTHER" id="PTHR22811">
    <property type="entry name" value="TRANSMEMBRANE EMP24 DOMAIN-CONTAINING PROTEIN"/>
    <property type="match status" value="1"/>
</dbReference>
<keyword evidence="4 10" id="KW-0732">Signal</keyword>
<reference evidence="12 13" key="1">
    <citation type="journal article" date="2007" name="Proc. Natl. Acad. Sci. U.S.A.">
        <title>Independent sorting-out of thousands of duplicated gene pairs in two yeast species descended from a whole-genome duplication.</title>
        <authorList>
            <person name="Scannell D.R."/>
            <person name="Frank A.C."/>
            <person name="Conant G.C."/>
            <person name="Byrne K.P."/>
            <person name="Woolfit M."/>
            <person name="Wolfe K.H."/>
        </authorList>
    </citation>
    <scope>NUCLEOTIDE SEQUENCE [LARGE SCALE GENOMIC DNA]</scope>
    <source>
        <strain evidence="13">ATCC 22028 / DSM 70294 / BCRC 21397 / CBS 2163 / NBRC 10782 / NRRL Y-8283 / UCD 57-17</strain>
    </source>
</reference>
<sequence length="215" mass="24802">MKSILQLLILSIVCLSNVECLNFDIQAYKEPEPFCVRDFAREGQLVNIEIDSNGKIGDGQELSVYVRDSIGNEYRRKKNFDGSIRVAFNSPHDVHFDVCFENIFTDPTNSKPNSLRRTIDLDIESGSEARDWNKISALEKLKPIDLELRKIEELADELVEELSYMKIREAKLRDTNESTNTRVKNFSFLIIIVLITLGSWQLSYLKSYFKAKNIL</sequence>
<dbReference type="InterPro" id="IPR009038">
    <property type="entry name" value="GOLD_dom"/>
</dbReference>
<evidence type="ECO:0000256" key="6">
    <source>
        <dbReference type="ARBA" id="ARBA00022989"/>
    </source>
</evidence>
<dbReference type="EMBL" id="DS480384">
    <property type="protein sequence ID" value="EDO18920.1"/>
    <property type="molecule type" value="Genomic_DNA"/>
</dbReference>
<dbReference type="HOGENOM" id="CLU_066963_3_1_1"/>
<evidence type="ECO:0000313" key="12">
    <source>
        <dbReference type="EMBL" id="EDO18920.1"/>
    </source>
</evidence>
<dbReference type="KEGG" id="vpo:Kpol_1023p91"/>
<dbReference type="PROSITE" id="PS50866">
    <property type="entry name" value="GOLD"/>
    <property type="match status" value="1"/>
</dbReference>
<accession>A7TFW2</accession>
<gene>
    <name evidence="12" type="ORF">Kpol_1023p91</name>
</gene>